<comment type="caution">
    <text evidence="1">The sequence shown here is derived from an EMBL/GenBank/DDBJ whole genome shotgun (WGS) entry which is preliminary data.</text>
</comment>
<dbReference type="AlphaFoldDB" id="A0A0G0N0D8"/>
<sequence>MNDRIVDEILERYKHCALDQYFLLTEDDIRGIVEFVKSKCEEEKLMTSSIGHCSGILVIGAGANPVLRPGSIVFGDVENDLDLFNCIADDIFPIMKTFRIDELPKIVDENELGIFGKSKKQTKRIRKKVWKNNNRIVNDVLRKSRLTKKR</sequence>
<dbReference type="EMBL" id="LBUU01000004">
    <property type="protein sequence ID" value="KKQ70581.1"/>
    <property type="molecule type" value="Genomic_DNA"/>
</dbReference>
<evidence type="ECO:0000313" key="1">
    <source>
        <dbReference type="EMBL" id="KKQ70581.1"/>
    </source>
</evidence>
<protein>
    <submittedName>
        <fullName evidence="1">Uncharacterized protein</fullName>
    </submittedName>
</protein>
<reference evidence="1" key="1">
    <citation type="journal article" date="2015" name="Nature">
        <title>rRNA introns, odd ribosomes, and small enigmatic genomes across a large radiation of phyla.</title>
        <authorList>
            <person name="Brown C.T."/>
            <person name="Hug L.A."/>
            <person name="Thomas B.C."/>
            <person name="Sharon I."/>
            <person name="Castelle C.J."/>
            <person name="Singh A."/>
            <person name="Wilkins M.J."/>
            <person name="Williams K.H."/>
            <person name="Banfield J.F."/>
        </authorList>
    </citation>
    <scope>NUCLEOTIDE SEQUENCE [LARGE SCALE GENOMIC DNA]</scope>
</reference>
<gene>
    <name evidence="1" type="ORF">US91_C0004G0066</name>
</gene>
<accession>A0A0G0N0D8</accession>
<proteinExistence type="predicted"/>
<evidence type="ECO:0000313" key="2">
    <source>
        <dbReference type="Proteomes" id="UP000034022"/>
    </source>
</evidence>
<organism evidence="1 2">
    <name type="scientific">Candidatus Falkowbacteria bacterium GW2011_GWE1_38_31</name>
    <dbReference type="NCBI Taxonomy" id="1618638"/>
    <lineage>
        <taxon>Bacteria</taxon>
        <taxon>Candidatus Falkowiibacteriota</taxon>
    </lineage>
</organism>
<name>A0A0G0N0D8_9BACT</name>
<dbReference type="Proteomes" id="UP000034022">
    <property type="component" value="Unassembled WGS sequence"/>
</dbReference>